<dbReference type="AlphaFoldDB" id="A0A838BEL6"/>
<accession>A0A838BEL6</accession>
<keyword evidence="4" id="KW-1003">Cell membrane</keyword>
<evidence type="ECO:0000256" key="8">
    <source>
        <dbReference type="ARBA" id="ARBA00023136"/>
    </source>
</evidence>
<organism evidence="10 11">
    <name type="scientific">Mesorhizobium neociceri</name>
    <dbReference type="NCBI Taxonomy" id="1307853"/>
    <lineage>
        <taxon>Bacteria</taxon>
        <taxon>Pseudomonadati</taxon>
        <taxon>Pseudomonadota</taxon>
        <taxon>Alphaproteobacteria</taxon>
        <taxon>Hyphomicrobiales</taxon>
        <taxon>Phyllobacteriaceae</taxon>
        <taxon>Mesorhizobium</taxon>
    </lineage>
</organism>
<evidence type="ECO:0000256" key="1">
    <source>
        <dbReference type="ARBA" id="ARBA00004417"/>
    </source>
</evidence>
<dbReference type="Gene3D" id="3.40.50.300">
    <property type="entry name" value="P-loop containing nucleotide triphosphate hydrolases"/>
    <property type="match status" value="1"/>
</dbReference>
<dbReference type="InterPro" id="IPR012340">
    <property type="entry name" value="NA-bd_OB-fold"/>
</dbReference>
<proteinExistence type="inferred from homology"/>
<comment type="subcellular location">
    <subcellularLocation>
        <location evidence="1">Cell inner membrane</location>
        <topology evidence="1">Peripheral membrane protein</topology>
    </subcellularLocation>
</comment>
<evidence type="ECO:0000256" key="3">
    <source>
        <dbReference type="ARBA" id="ARBA00022448"/>
    </source>
</evidence>
<reference evidence="10 11" key="1">
    <citation type="submission" date="2020-07" db="EMBL/GenBank/DDBJ databases">
        <title>Definition of the novel symbiovar canariense within Mesorhizobium novociceri, a new species of genus Mesorhizobium nodulating Cicer canariense in the Caldera de Taburiente National Park (La Palma, Canary Islands).</title>
        <authorList>
            <person name="Leon-Barrios M."/>
            <person name="Perez-Yepez J."/>
            <person name="Flores-Felix J.D."/>
            <person name="Ramirez-Baena M.H."/>
            <person name="Pulido-Suarez L."/>
            <person name="Igual J.M."/>
            <person name="Velazquez E."/>
            <person name="Peix A."/>
        </authorList>
    </citation>
    <scope>NUCLEOTIDE SEQUENCE [LARGE SCALE GENOMIC DNA]</scope>
    <source>
        <strain evidence="10 11">CCANP35</strain>
    </source>
</reference>
<dbReference type="InterPro" id="IPR027417">
    <property type="entry name" value="P-loop_NTPase"/>
</dbReference>
<dbReference type="EMBL" id="JACDTY010000026">
    <property type="protein sequence ID" value="MBA1144673.1"/>
    <property type="molecule type" value="Genomic_DNA"/>
</dbReference>
<gene>
    <name evidence="10" type="ORF">H0241_31200</name>
</gene>
<name>A0A838BEL6_9HYPH</name>
<evidence type="ECO:0000256" key="6">
    <source>
        <dbReference type="ARBA" id="ARBA00022840"/>
    </source>
</evidence>
<keyword evidence="3" id="KW-0813">Transport</keyword>
<dbReference type="PROSITE" id="PS50893">
    <property type="entry name" value="ABC_TRANSPORTER_2"/>
    <property type="match status" value="1"/>
</dbReference>
<dbReference type="FunFam" id="3.40.50.300:FF:000042">
    <property type="entry name" value="Maltose/maltodextrin ABC transporter, ATP-binding protein"/>
    <property type="match status" value="1"/>
</dbReference>
<evidence type="ECO:0000259" key="9">
    <source>
        <dbReference type="PROSITE" id="PS50893"/>
    </source>
</evidence>
<dbReference type="InterPro" id="IPR015855">
    <property type="entry name" value="ABC_transpr_MalK-like"/>
</dbReference>
<dbReference type="InterPro" id="IPR047641">
    <property type="entry name" value="ABC_transpr_MalK/UgpC-like"/>
</dbReference>
<evidence type="ECO:0000313" key="11">
    <source>
        <dbReference type="Proteomes" id="UP000558284"/>
    </source>
</evidence>
<dbReference type="Proteomes" id="UP000558284">
    <property type="component" value="Unassembled WGS sequence"/>
</dbReference>
<dbReference type="SUPFAM" id="SSF50331">
    <property type="entry name" value="MOP-like"/>
    <property type="match status" value="1"/>
</dbReference>
<sequence length="376" mass="41690">MASVSFEGVWKVFNTFVAIPNLDLNIKDGEFIVFVGPSGCGKTTTLRMLAGLETPTYGSIRIDDEDVTLTPPGRRDIAMVFQSYALYPHMSVRSNLSFGPEVRKESRSDLNNRVEKVANLVGLHGLLDRKPAELSGGQRQRVALGRALIREPRIFLLDEPLSNLDAGLRTHMRAEIADLQRRLGVTTVYVTHDQVEAMTMGHRIAVFDRGRILQVDTPAQLYRNPANKFVGTFIGSPGMNILPAELARDGALGRIKCLGSVFSVPAERFFTSTDLPSRVELGIRPDDLHWTKDAPSRCREHIFGTVRATETTGSETFVLVDVDGVEVNARFPSFADIRIGQKADLVFDPNDLHFFEPESGNTLRTEPARILEQQGV</sequence>
<dbReference type="InterPro" id="IPR017871">
    <property type="entry name" value="ABC_transporter-like_CS"/>
</dbReference>
<keyword evidence="8" id="KW-0472">Membrane</keyword>
<dbReference type="SUPFAM" id="SSF52540">
    <property type="entry name" value="P-loop containing nucleoside triphosphate hydrolases"/>
    <property type="match status" value="1"/>
</dbReference>
<feature type="domain" description="ABC transporter" evidence="9">
    <location>
        <begin position="4"/>
        <end position="234"/>
    </location>
</feature>
<comment type="caution">
    <text evidence="10">The sequence shown here is derived from an EMBL/GenBank/DDBJ whole genome shotgun (WGS) entry which is preliminary data.</text>
</comment>
<dbReference type="InterPro" id="IPR003439">
    <property type="entry name" value="ABC_transporter-like_ATP-bd"/>
</dbReference>
<keyword evidence="5" id="KW-0547">Nucleotide-binding</keyword>
<comment type="similarity">
    <text evidence="2">Belongs to the ABC transporter superfamily.</text>
</comment>
<evidence type="ECO:0000256" key="4">
    <source>
        <dbReference type="ARBA" id="ARBA00022475"/>
    </source>
</evidence>
<dbReference type="GO" id="GO:0055052">
    <property type="term" value="C:ATP-binding cassette (ABC) transporter complex, substrate-binding subunit-containing"/>
    <property type="evidence" value="ECO:0007669"/>
    <property type="project" value="TreeGrafter"/>
</dbReference>
<keyword evidence="7" id="KW-1278">Translocase</keyword>
<evidence type="ECO:0000256" key="7">
    <source>
        <dbReference type="ARBA" id="ARBA00022967"/>
    </source>
</evidence>
<dbReference type="RefSeq" id="WP_181061607.1">
    <property type="nucleotide sequence ID" value="NZ_JACDTY010000026.1"/>
</dbReference>
<dbReference type="GO" id="GO:0005524">
    <property type="term" value="F:ATP binding"/>
    <property type="evidence" value="ECO:0007669"/>
    <property type="project" value="UniProtKB-KW"/>
</dbReference>
<dbReference type="Gene3D" id="2.40.50.140">
    <property type="entry name" value="Nucleic acid-binding proteins"/>
    <property type="match status" value="1"/>
</dbReference>
<dbReference type="Pfam" id="PF00005">
    <property type="entry name" value="ABC_tran"/>
    <property type="match status" value="1"/>
</dbReference>
<dbReference type="GO" id="GO:0140359">
    <property type="term" value="F:ABC-type transporter activity"/>
    <property type="evidence" value="ECO:0007669"/>
    <property type="project" value="InterPro"/>
</dbReference>
<dbReference type="PROSITE" id="PS00211">
    <property type="entry name" value="ABC_TRANSPORTER_1"/>
    <property type="match status" value="1"/>
</dbReference>
<keyword evidence="11" id="KW-1185">Reference proteome</keyword>
<evidence type="ECO:0000256" key="2">
    <source>
        <dbReference type="ARBA" id="ARBA00005417"/>
    </source>
</evidence>
<dbReference type="Gene3D" id="2.40.50.100">
    <property type="match status" value="1"/>
</dbReference>
<evidence type="ECO:0000256" key="5">
    <source>
        <dbReference type="ARBA" id="ARBA00022741"/>
    </source>
</evidence>
<dbReference type="GO" id="GO:0008643">
    <property type="term" value="P:carbohydrate transport"/>
    <property type="evidence" value="ECO:0007669"/>
    <property type="project" value="InterPro"/>
</dbReference>
<dbReference type="InterPro" id="IPR008995">
    <property type="entry name" value="Mo/tungstate-bd_C_term_dom"/>
</dbReference>
<dbReference type="PANTHER" id="PTHR43875">
    <property type="entry name" value="MALTODEXTRIN IMPORT ATP-BINDING PROTEIN MSMX"/>
    <property type="match status" value="1"/>
</dbReference>
<dbReference type="PANTHER" id="PTHR43875:SF15">
    <property type="entry name" value="TREHALOSE IMPORT ATP-BINDING PROTEIN SUGC"/>
    <property type="match status" value="1"/>
</dbReference>
<evidence type="ECO:0000313" key="10">
    <source>
        <dbReference type="EMBL" id="MBA1144673.1"/>
    </source>
</evidence>
<dbReference type="InterPro" id="IPR003593">
    <property type="entry name" value="AAA+_ATPase"/>
</dbReference>
<dbReference type="GO" id="GO:0016887">
    <property type="term" value="F:ATP hydrolysis activity"/>
    <property type="evidence" value="ECO:0007669"/>
    <property type="project" value="InterPro"/>
</dbReference>
<dbReference type="Pfam" id="PF08402">
    <property type="entry name" value="TOBE_2"/>
    <property type="match status" value="1"/>
</dbReference>
<keyword evidence="6 10" id="KW-0067">ATP-binding</keyword>
<dbReference type="CDD" id="cd03301">
    <property type="entry name" value="ABC_MalK_N"/>
    <property type="match status" value="1"/>
</dbReference>
<dbReference type="InterPro" id="IPR013611">
    <property type="entry name" value="Transp-assoc_OB_typ2"/>
</dbReference>
<dbReference type="SMART" id="SM00382">
    <property type="entry name" value="AAA"/>
    <property type="match status" value="1"/>
</dbReference>
<protein>
    <submittedName>
        <fullName evidence="10">ABC transporter ATP-binding protein</fullName>
    </submittedName>
</protein>